<keyword evidence="5" id="KW-1185">Reference proteome</keyword>
<reference evidence="4" key="2">
    <citation type="submission" date="2024-10" db="UniProtKB">
        <authorList>
            <consortium name="EnsemblProtists"/>
        </authorList>
    </citation>
    <scope>IDENTIFICATION</scope>
</reference>
<feature type="domain" description="EF-hand" evidence="3">
    <location>
        <begin position="53"/>
        <end position="88"/>
    </location>
</feature>
<dbReference type="Proteomes" id="UP000013827">
    <property type="component" value="Unassembled WGS sequence"/>
</dbReference>
<proteinExistence type="predicted"/>
<dbReference type="PANTHER" id="PTHR23048">
    <property type="entry name" value="MYOSIN LIGHT CHAIN 1, 3"/>
    <property type="match status" value="1"/>
</dbReference>
<dbReference type="SUPFAM" id="SSF47473">
    <property type="entry name" value="EF-hand"/>
    <property type="match status" value="1"/>
</dbReference>
<dbReference type="InterPro" id="IPR050230">
    <property type="entry name" value="CALM/Myosin/TropC-like"/>
</dbReference>
<dbReference type="CDD" id="cd00051">
    <property type="entry name" value="EFh"/>
    <property type="match status" value="1"/>
</dbReference>
<dbReference type="KEGG" id="ehx:EMIHUDRAFT_48027"/>
<organism evidence="4 5">
    <name type="scientific">Emiliania huxleyi (strain CCMP1516)</name>
    <dbReference type="NCBI Taxonomy" id="280463"/>
    <lineage>
        <taxon>Eukaryota</taxon>
        <taxon>Haptista</taxon>
        <taxon>Haptophyta</taxon>
        <taxon>Prymnesiophyceae</taxon>
        <taxon>Isochrysidales</taxon>
        <taxon>Noelaerhabdaceae</taxon>
        <taxon>Emiliania</taxon>
    </lineage>
</organism>
<dbReference type="GO" id="GO:0005509">
    <property type="term" value="F:calcium ion binding"/>
    <property type="evidence" value="ECO:0007669"/>
    <property type="project" value="InterPro"/>
</dbReference>
<dbReference type="Pfam" id="PF13499">
    <property type="entry name" value="EF-hand_7"/>
    <property type="match status" value="1"/>
</dbReference>
<accession>A0A0D3J6M4</accession>
<dbReference type="FunFam" id="1.10.238.10:FF:000001">
    <property type="entry name" value="Calmodulin 1"/>
    <property type="match status" value="1"/>
</dbReference>
<dbReference type="PROSITE" id="PS50222">
    <property type="entry name" value="EF_HAND_2"/>
    <property type="match status" value="1"/>
</dbReference>
<sequence>ISKDQLATVLRKQLAQNPTNADLEAAAQLADSGGKISLDDLCFFLVENAKPMPSQTQLAKAFTVLDKDGSGYLEKDELKKIVSTVGEKFSSDELAALDAVLLKVGGDNGKIDFAEFSNLV</sequence>
<evidence type="ECO:0000313" key="5">
    <source>
        <dbReference type="Proteomes" id="UP000013827"/>
    </source>
</evidence>
<dbReference type="HOGENOM" id="CLU_2055861_0_0_1"/>
<dbReference type="PANTHER" id="PTHR23048:SF0">
    <property type="entry name" value="CALMODULIN LIKE 3"/>
    <property type="match status" value="1"/>
</dbReference>
<dbReference type="eggNOG" id="KOG0027">
    <property type="taxonomic scope" value="Eukaryota"/>
</dbReference>
<name>A0A0D3J6M4_EMIH1</name>
<dbReference type="InterPro" id="IPR018247">
    <property type="entry name" value="EF_Hand_1_Ca_BS"/>
</dbReference>
<dbReference type="AlphaFoldDB" id="A0A0D3J6M4"/>
<dbReference type="PaxDb" id="2903-EOD19159"/>
<reference evidence="5" key="1">
    <citation type="journal article" date="2013" name="Nature">
        <title>Pan genome of the phytoplankton Emiliania underpins its global distribution.</title>
        <authorList>
            <person name="Read B.A."/>
            <person name="Kegel J."/>
            <person name="Klute M.J."/>
            <person name="Kuo A."/>
            <person name="Lefebvre S.C."/>
            <person name="Maumus F."/>
            <person name="Mayer C."/>
            <person name="Miller J."/>
            <person name="Monier A."/>
            <person name="Salamov A."/>
            <person name="Young J."/>
            <person name="Aguilar M."/>
            <person name="Claverie J.M."/>
            <person name="Frickenhaus S."/>
            <person name="Gonzalez K."/>
            <person name="Herman E.K."/>
            <person name="Lin Y.C."/>
            <person name="Napier J."/>
            <person name="Ogata H."/>
            <person name="Sarno A.F."/>
            <person name="Shmutz J."/>
            <person name="Schroeder D."/>
            <person name="de Vargas C."/>
            <person name="Verret F."/>
            <person name="von Dassow P."/>
            <person name="Valentin K."/>
            <person name="Van de Peer Y."/>
            <person name="Wheeler G."/>
            <person name="Dacks J.B."/>
            <person name="Delwiche C.F."/>
            <person name="Dyhrman S.T."/>
            <person name="Glockner G."/>
            <person name="John U."/>
            <person name="Richards T."/>
            <person name="Worden A.Z."/>
            <person name="Zhang X."/>
            <person name="Grigoriev I.V."/>
            <person name="Allen A.E."/>
            <person name="Bidle K."/>
            <person name="Borodovsky M."/>
            <person name="Bowler C."/>
            <person name="Brownlee C."/>
            <person name="Cock J.M."/>
            <person name="Elias M."/>
            <person name="Gladyshev V.N."/>
            <person name="Groth M."/>
            <person name="Guda C."/>
            <person name="Hadaegh A."/>
            <person name="Iglesias-Rodriguez M.D."/>
            <person name="Jenkins J."/>
            <person name="Jones B.M."/>
            <person name="Lawson T."/>
            <person name="Leese F."/>
            <person name="Lindquist E."/>
            <person name="Lobanov A."/>
            <person name="Lomsadze A."/>
            <person name="Malik S.B."/>
            <person name="Marsh M.E."/>
            <person name="Mackinder L."/>
            <person name="Mock T."/>
            <person name="Mueller-Roeber B."/>
            <person name="Pagarete A."/>
            <person name="Parker M."/>
            <person name="Probert I."/>
            <person name="Quesneville H."/>
            <person name="Raines C."/>
            <person name="Rensing S.A."/>
            <person name="Riano-Pachon D.M."/>
            <person name="Richier S."/>
            <person name="Rokitta S."/>
            <person name="Shiraiwa Y."/>
            <person name="Soanes D.M."/>
            <person name="van der Giezen M."/>
            <person name="Wahlund T.M."/>
            <person name="Williams B."/>
            <person name="Wilson W."/>
            <person name="Wolfe G."/>
            <person name="Wurch L.L."/>
        </authorList>
    </citation>
    <scope>NUCLEOTIDE SEQUENCE</scope>
</reference>
<dbReference type="RefSeq" id="XP_005771588.1">
    <property type="nucleotide sequence ID" value="XM_005771531.1"/>
</dbReference>
<dbReference type="GO" id="GO:0016460">
    <property type="term" value="C:myosin II complex"/>
    <property type="evidence" value="ECO:0007669"/>
    <property type="project" value="TreeGrafter"/>
</dbReference>
<dbReference type="InterPro" id="IPR011992">
    <property type="entry name" value="EF-hand-dom_pair"/>
</dbReference>
<evidence type="ECO:0000259" key="3">
    <source>
        <dbReference type="PROSITE" id="PS50222"/>
    </source>
</evidence>
<dbReference type="GeneID" id="17264703"/>
<evidence type="ECO:0000256" key="2">
    <source>
        <dbReference type="ARBA" id="ARBA00022837"/>
    </source>
</evidence>
<dbReference type="STRING" id="2903.R1EE44"/>
<dbReference type="SMART" id="SM00054">
    <property type="entry name" value="EFh"/>
    <property type="match status" value="1"/>
</dbReference>
<evidence type="ECO:0000313" key="4">
    <source>
        <dbReference type="EnsemblProtists" id="EOD19159"/>
    </source>
</evidence>
<dbReference type="EnsemblProtists" id="EOD19159">
    <property type="protein sequence ID" value="EOD19159"/>
    <property type="gene ID" value="EMIHUDRAFT_48027"/>
</dbReference>
<dbReference type="Gene3D" id="1.10.238.10">
    <property type="entry name" value="EF-hand"/>
    <property type="match status" value="1"/>
</dbReference>
<evidence type="ECO:0000256" key="1">
    <source>
        <dbReference type="ARBA" id="ARBA00022737"/>
    </source>
</evidence>
<keyword evidence="1" id="KW-0677">Repeat</keyword>
<dbReference type="InterPro" id="IPR002048">
    <property type="entry name" value="EF_hand_dom"/>
</dbReference>
<keyword evidence="2" id="KW-0106">Calcium</keyword>
<protein>
    <recommendedName>
        <fullName evidence="3">EF-hand domain-containing protein</fullName>
    </recommendedName>
</protein>
<dbReference type="PROSITE" id="PS00018">
    <property type="entry name" value="EF_HAND_1"/>
    <property type="match status" value="1"/>
</dbReference>